<proteinExistence type="predicted"/>
<dbReference type="SUPFAM" id="SSF57302">
    <property type="entry name" value="Snake toxin-like"/>
    <property type="match status" value="1"/>
</dbReference>
<dbReference type="HOGENOM" id="CLU_906899_0_0_1"/>
<reference evidence="1" key="1">
    <citation type="journal article" date="2012" name="Nature">
        <title>The oyster genome reveals stress adaptation and complexity of shell formation.</title>
        <authorList>
            <person name="Zhang G."/>
            <person name="Fang X."/>
            <person name="Guo X."/>
            <person name="Li L."/>
            <person name="Luo R."/>
            <person name="Xu F."/>
            <person name="Yang P."/>
            <person name="Zhang L."/>
            <person name="Wang X."/>
            <person name="Qi H."/>
            <person name="Xiong Z."/>
            <person name="Que H."/>
            <person name="Xie Y."/>
            <person name="Holland P.W."/>
            <person name="Paps J."/>
            <person name="Zhu Y."/>
            <person name="Wu F."/>
            <person name="Chen Y."/>
            <person name="Wang J."/>
            <person name="Peng C."/>
            <person name="Meng J."/>
            <person name="Yang L."/>
            <person name="Liu J."/>
            <person name="Wen B."/>
            <person name="Zhang N."/>
            <person name="Huang Z."/>
            <person name="Zhu Q."/>
            <person name="Feng Y."/>
            <person name="Mount A."/>
            <person name="Hedgecock D."/>
            <person name="Xu Z."/>
            <person name="Liu Y."/>
            <person name="Domazet-Loso T."/>
            <person name="Du Y."/>
            <person name="Sun X."/>
            <person name="Zhang S."/>
            <person name="Liu B."/>
            <person name="Cheng P."/>
            <person name="Jiang X."/>
            <person name="Li J."/>
            <person name="Fan D."/>
            <person name="Wang W."/>
            <person name="Fu W."/>
            <person name="Wang T."/>
            <person name="Wang B."/>
            <person name="Zhang J."/>
            <person name="Peng Z."/>
            <person name="Li Y."/>
            <person name="Li N."/>
            <person name="Wang J."/>
            <person name="Chen M."/>
            <person name="He Y."/>
            <person name="Tan F."/>
            <person name="Song X."/>
            <person name="Zheng Q."/>
            <person name="Huang R."/>
            <person name="Yang H."/>
            <person name="Du X."/>
            <person name="Chen L."/>
            <person name="Yang M."/>
            <person name="Gaffney P.M."/>
            <person name="Wang S."/>
            <person name="Luo L."/>
            <person name="She Z."/>
            <person name="Ming Y."/>
            <person name="Huang W."/>
            <person name="Zhang S."/>
            <person name="Huang B."/>
            <person name="Zhang Y."/>
            <person name="Qu T."/>
            <person name="Ni P."/>
            <person name="Miao G."/>
            <person name="Wang J."/>
            <person name="Wang Q."/>
            <person name="Steinberg C.E."/>
            <person name="Wang H."/>
            <person name="Li N."/>
            <person name="Qian L."/>
            <person name="Zhang G."/>
            <person name="Li Y."/>
            <person name="Yang H."/>
            <person name="Liu X."/>
            <person name="Wang J."/>
            <person name="Yin Y."/>
            <person name="Wang J."/>
        </authorList>
    </citation>
    <scope>NUCLEOTIDE SEQUENCE [LARGE SCALE GENOMIC DNA]</scope>
    <source>
        <strain evidence="1">05x7-T-G4-1.051#20</strain>
    </source>
</reference>
<dbReference type="InParanoid" id="K1R0S6"/>
<organism evidence="1">
    <name type="scientific">Magallana gigas</name>
    <name type="common">Pacific oyster</name>
    <name type="synonym">Crassostrea gigas</name>
    <dbReference type="NCBI Taxonomy" id="29159"/>
    <lineage>
        <taxon>Eukaryota</taxon>
        <taxon>Metazoa</taxon>
        <taxon>Spiralia</taxon>
        <taxon>Lophotrochozoa</taxon>
        <taxon>Mollusca</taxon>
        <taxon>Bivalvia</taxon>
        <taxon>Autobranchia</taxon>
        <taxon>Pteriomorphia</taxon>
        <taxon>Ostreida</taxon>
        <taxon>Ostreoidea</taxon>
        <taxon>Ostreidae</taxon>
        <taxon>Magallana</taxon>
    </lineage>
</organism>
<accession>K1R0S6</accession>
<dbReference type="InterPro" id="IPR045860">
    <property type="entry name" value="Snake_toxin-like_sf"/>
</dbReference>
<gene>
    <name evidence="1" type="ORF">CGI_10025999</name>
</gene>
<evidence type="ECO:0000313" key="1">
    <source>
        <dbReference type="EMBL" id="EKC37014.1"/>
    </source>
</evidence>
<dbReference type="AlphaFoldDB" id="K1R0S6"/>
<name>K1R0S6_MAGGI</name>
<dbReference type="EMBL" id="JH818173">
    <property type="protein sequence ID" value="EKC37014.1"/>
    <property type="molecule type" value="Genomic_DNA"/>
</dbReference>
<protein>
    <submittedName>
        <fullName evidence="1">Uncharacterized protein</fullName>
    </submittedName>
</protein>
<sequence>MIAYYLGGRLLCSHCHGHTDKQQCNNFQLCHHGEKCFTTTYTVNDGQPWFYTGCMADADCSNLHTTTVDQYGELPPGSDIKQQQCCSVDGCNGLQGSAERTACMSCSENEKYASQCQHATLCNPGQVCEIFHRQPPIFGKREELAMKRHCCKTDYCNMFWGCYSSSKDSDTQSFIGCPDEAPYCLNSLTNYVNGKTEVEKVCASAGECYWMPRESSSFYCRTYSSSHKYFADFMCSYCCTGELCNRDTVASPDSPYLPTVIPPNPITNPPVKTNVVRNKNVTTNTTKALDISYCAPYSMNTFLRTCS</sequence>